<evidence type="ECO:0000313" key="1">
    <source>
        <dbReference type="EMBL" id="SQI58516.1"/>
    </source>
</evidence>
<proteinExistence type="predicted"/>
<dbReference type="EMBL" id="LS483476">
    <property type="protein sequence ID" value="SQI58516.1"/>
    <property type="molecule type" value="Genomic_DNA"/>
</dbReference>
<evidence type="ECO:0000313" key="2">
    <source>
        <dbReference type="Proteomes" id="UP000249134"/>
    </source>
</evidence>
<name>A0A2X4W2Z0_LEDLE</name>
<dbReference type="RefSeq" id="WP_066138469.1">
    <property type="nucleotide sequence ID" value="NZ_CBCSGM010000001.1"/>
</dbReference>
<sequence length="207" mass="24418">MLNKQMKQYIVETIEEQQNLHNKKMELYKEEKDYVVKHQLLSADNIDKVTLIEKDASSRFIDAYIERCDKETEDLIAKAAPDFLNQPITYLKTNRNEFVYLESKWFDIIDVDAISIEADDVFEIYTVMLGLKCQKKYAGLLKSYLEQNLHGEEEAKFNILFNQDDGLWNVNFSLDYINGYSEELSIGEAYRLIYQFLFKLGETIEEK</sequence>
<dbReference type="STRING" id="1348624.GCA_001591545_01278"/>
<accession>A0A2X4W2Z0</accession>
<dbReference type="Proteomes" id="UP000249134">
    <property type="component" value="Chromosome 1"/>
</dbReference>
<evidence type="ECO:0008006" key="3">
    <source>
        <dbReference type="Google" id="ProtNLM"/>
    </source>
</evidence>
<dbReference type="AlphaFoldDB" id="A0A2X4W2Z0"/>
<organism evidence="1 2">
    <name type="scientific">Lederbergia lenta</name>
    <name type="common">Bacillus lentus</name>
    <dbReference type="NCBI Taxonomy" id="1467"/>
    <lineage>
        <taxon>Bacteria</taxon>
        <taxon>Bacillati</taxon>
        <taxon>Bacillota</taxon>
        <taxon>Bacilli</taxon>
        <taxon>Bacillales</taxon>
        <taxon>Bacillaceae</taxon>
        <taxon>Lederbergia</taxon>
    </lineage>
</organism>
<keyword evidence="2" id="KW-1185">Reference proteome</keyword>
<reference evidence="1 2" key="1">
    <citation type="submission" date="2018-06" db="EMBL/GenBank/DDBJ databases">
        <authorList>
            <consortium name="Pathogen Informatics"/>
            <person name="Doyle S."/>
        </authorList>
    </citation>
    <scope>NUCLEOTIDE SEQUENCE [LARGE SCALE GENOMIC DNA]</scope>
    <source>
        <strain evidence="1 2">NCTC4824</strain>
    </source>
</reference>
<protein>
    <recommendedName>
        <fullName evidence="3">Branched-chain amino acid aminotransferase</fullName>
    </recommendedName>
</protein>
<gene>
    <name evidence="1" type="ORF">NCTC4824_02224</name>
</gene>
<dbReference type="KEGG" id="blen:NCTC4824_02224"/>